<dbReference type="InterPro" id="IPR002477">
    <property type="entry name" value="Peptidoglycan-bd-like"/>
</dbReference>
<dbReference type="GO" id="GO:0009254">
    <property type="term" value="P:peptidoglycan turnover"/>
    <property type="evidence" value="ECO:0007669"/>
    <property type="project" value="TreeGrafter"/>
</dbReference>
<dbReference type="GO" id="GO:0008270">
    <property type="term" value="F:zinc ion binding"/>
    <property type="evidence" value="ECO:0007669"/>
    <property type="project" value="InterPro"/>
</dbReference>
<dbReference type="SMART" id="SM00701">
    <property type="entry name" value="PGRP"/>
    <property type="match status" value="1"/>
</dbReference>
<dbReference type="CDD" id="cd06583">
    <property type="entry name" value="PGRP"/>
    <property type="match status" value="1"/>
</dbReference>
<dbReference type="EC" id="3.5.1.28" evidence="3"/>
<feature type="domain" description="Peptidoglycan recognition protein family" evidence="9">
    <location>
        <begin position="1"/>
        <end position="136"/>
    </location>
</feature>
<keyword evidence="4" id="KW-0378">Hydrolase</keyword>
<organism evidence="10 11">
    <name type="scientific">Halalkalibacter oceani</name>
    <dbReference type="NCBI Taxonomy" id="1653776"/>
    <lineage>
        <taxon>Bacteria</taxon>
        <taxon>Bacillati</taxon>
        <taxon>Bacillota</taxon>
        <taxon>Bacilli</taxon>
        <taxon>Bacillales</taxon>
        <taxon>Bacillaceae</taxon>
        <taxon>Halalkalibacter</taxon>
    </lineage>
</organism>
<evidence type="ECO:0000256" key="2">
    <source>
        <dbReference type="ARBA" id="ARBA00007553"/>
    </source>
</evidence>
<gene>
    <name evidence="10" type="ORF">M3202_02960</name>
</gene>
<dbReference type="InterPro" id="IPR036365">
    <property type="entry name" value="PGBD-like_sf"/>
</dbReference>
<sequence>MKIVDKRHSLTVHGARYYKRRTRRDIQFIAIHHSATVSGSAEAFAAYHVTQLGWPGIGYHYVVDKKGVISWCHSVETVSYHVGNSNAGAIGICLVGDFRQERLQPVQRAAAVALTKSLMQELGIPKERVLGHQEFPGYQWKACPAFSMSEFRRELTKGGTKALFSKGDKGPEVKAIQQRLKELGFSPGPIDGMYGPQTAAAVIRFQQQAGIAVDGITGPETWGRLFG</sequence>
<comment type="caution">
    <text evidence="10">The sequence shown here is derived from an EMBL/GenBank/DDBJ whole genome shotgun (WGS) entry which is preliminary data.</text>
</comment>
<comment type="similarity">
    <text evidence="2">Belongs to the N-acetylmuramoyl-L-alanine amidase 2 family.</text>
</comment>
<keyword evidence="5" id="KW-0961">Cell wall biogenesis/degradation</keyword>
<evidence type="ECO:0000259" key="9">
    <source>
        <dbReference type="SMART" id="SM00701"/>
    </source>
</evidence>
<dbReference type="EMBL" id="JAMBOL010000002">
    <property type="protein sequence ID" value="MCM3713028.1"/>
    <property type="molecule type" value="Genomic_DNA"/>
</dbReference>
<dbReference type="InterPro" id="IPR002502">
    <property type="entry name" value="Amidase_domain"/>
</dbReference>
<dbReference type="Gene3D" id="1.10.101.10">
    <property type="entry name" value="PGBD-like superfamily/PGBD"/>
    <property type="match status" value="1"/>
</dbReference>
<dbReference type="InterPro" id="IPR006619">
    <property type="entry name" value="PGRP_domain_met/bac"/>
</dbReference>
<evidence type="ECO:0000256" key="3">
    <source>
        <dbReference type="ARBA" id="ARBA00011901"/>
    </source>
</evidence>
<dbReference type="Proteomes" id="UP001139179">
    <property type="component" value="Unassembled WGS sequence"/>
</dbReference>
<dbReference type="InterPro" id="IPR051206">
    <property type="entry name" value="NAMLAA_amidase_2"/>
</dbReference>
<dbReference type="AlphaFoldDB" id="A0A9X2DMJ3"/>
<evidence type="ECO:0000256" key="4">
    <source>
        <dbReference type="ARBA" id="ARBA00022801"/>
    </source>
</evidence>
<accession>A0A9X2DMJ3</accession>
<feature type="domain" description="N-acetylmuramoyl-L-alanine amidase" evidence="8">
    <location>
        <begin position="15"/>
        <end position="145"/>
    </location>
</feature>
<evidence type="ECO:0000256" key="1">
    <source>
        <dbReference type="ARBA" id="ARBA00001561"/>
    </source>
</evidence>
<dbReference type="RefSeq" id="WP_251221871.1">
    <property type="nucleotide sequence ID" value="NZ_JAMBOL010000002.1"/>
</dbReference>
<evidence type="ECO:0000256" key="7">
    <source>
        <dbReference type="ARBA" id="ARBA00032390"/>
    </source>
</evidence>
<evidence type="ECO:0000313" key="10">
    <source>
        <dbReference type="EMBL" id="MCM3713028.1"/>
    </source>
</evidence>
<dbReference type="GO" id="GO:0009253">
    <property type="term" value="P:peptidoglycan catabolic process"/>
    <property type="evidence" value="ECO:0007669"/>
    <property type="project" value="InterPro"/>
</dbReference>
<dbReference type="Pfam" id="PF01471">
    <property type="entry name" value="PG_binding_1"/>
    <property type="match status" value="1"/>
</dbReference>
<dbReference type="PANTHER" id="PTHR30417">
    <property type="entry name" value="N-ACETYLMURAMOYL-L-ALANINE AMIDASE AMID"/>
    <property type="match status" value="1"/>
</dbReference>
<dbReference type="SUPFAM" id="SSF47090">
    <property type="entry name" value="PGBD-like"/>
    <property type="match status" value="1"/>
</dbReference>
<dbReference type="SUPFAM" id="SSF55846">
    <property type="entry name" value="N-acetylmuramoyl-L-alanine amidase-like"/>
    <property type="match status" value="1"/>
</dbReference>
<dbReference type="Gene3D" id="3.40.80.10">
    <property type="entry name" value="Peptidoglycan recognition protein-like"/>
    <property type="match status" value="1"/>
</dbReference>
<evidence type="ECO:0000259" key="8">
    <source>
        <dbReference type="SMART" id="SM00644"/>
    </source>
</evidence>
<name>A0A9X2DMJ3_9BACI</name>
<evidence type="ECO:0000256" key="5">
    <source>
        <dbReference type="ARBA" id="ARBA00023316"/>
    </source>
</evidence>
<dbReference type="PANTHER" id="PTHR30417:SF1">
    <property type="entry name" value="N-ACETYLMURAMOYL-L-ALANINE AMIDASE AMID"/>
    <property type="match status" value="1"/>
</dbReference>
<dbReference type="SMART" id="SM00644">
    <property type="entry name" value="Ami_2"/>
    <property type="match status" value="1"/>
</dbReference>
<comment type="catalytic activity">
    <reaction evidence="1">
        <text>Hydrolyzes the link between N-acetylmuramoyl residues and L-amino acid residues in certain cell-wall glycopeptides.</text>
        <dbReference type="EC" id="3.5.1.28"/>
    </reaction>
</comment>
<dbReference type="GO" id="GO:0008745">
    <property type="term" value="F:N-acetylmuramoyl-L-alanine amidase activity"/>
    <property type="evidence" value="ECO:0007669"/>
    <property type="project" value="UniProtKB-EC"/>
</dbReference>
<evidence type="ECO:0000256" key="6">
    <source>
        <dbReference type="ARBA" id="ARBA00030881"/>
    </source>
</evidence>
<proteinExistence type="inferred from homology"/>
<dbReference type="GO" id="GO:0071555">
    <property type="term" value="P:cell wall organization"/>
    <property type="evidence" value="ECO:0007669"/>
    <property type="project" value="UniProtKB-KW"/>
</dbReference>
<dbReference type="InterPro" id="IPR036366">
    <property type="entry name" value="PGBDSf"/>
</dbReference>
<dbReference type="InterPro" id="IPR036505">
    <property type="entry name" value="Amidase/PGRP_sf"/>
</dbReference>
<dbReference type="Pfam" id="PF01510">
    <property type="entry name" value="Amidase_2"/>
    <property type="match status" value="1"/>
</dbReference>
<evidence type="ECO:0000313" key="11">
    <source>
        <dbReference type="Proteomes" id="UP001139179"/>
    </source>
</evidence>
<keyword evidence="11" id="KW-1185">Reference proteome</keyword>
<protein>
    <recommendedName>
        <fullName evidence="3">N-acetylmuramoyl-L-alanine amidase</fullName>
        <ecNumber evidence="3">3.5.1.28</ecNumber>
    </recommendedName>
    <alternativeName>
        <fullName evidence="7">Autolysin</fullName>
    </alternativeName>
    <alternativeName>
        <fullName evidence="6">Cell wall hydrolase</fullName>
    </alternativeName>
</protein>
<reference evidence="10" key="1">
    <citation type="submission" date="2022-05" db="EMBL/GenBank/DDBJ databases">
        <title>Comparative Genomics of Spacecraft Associated Microbes.</title>
        <authorList>
            <person name="Tran M.T."/>
            <person name="Wright A."/>
            <person name="Seuylemezian A."/>
            <person name="Eisen J."/>
            <person name="Coil D."/>
        </authorList>
    </citation>
    <scope>NUCLEOTIDE SEQUENCE</scope>
    <source>
        <strain evidence="10">214.1.1</strain>
    </source>
</reference>